<evidence type="ECO:0000313" key="2">
    <source>
        <dbReference type="EMBL" id="KAJ8755483.1"/>
    </source>
</evidence>
<dbReference type="PROSITE" id="PS51806">
    <property type="entry name" value="DOG1"/>
    <property type="match status" value="1"/>
</dbReference>
<sequence>MKRTSLYSLLKGNFSRSFLEENDCEKPQEVEGMRERGIESRGWGNEIDDRAQNVQCMTLLRGVPSRRDLSRRKYGMWRQAQKTRVARLEKQLKVKSHFEELIGRQLEKYHAHYNLAMVPTRLKDVPQFFNPEWAPPYELTTLSWLGDWRPSAILDLLRVLIRTSSTSFVSESNSIERLLSQLIDEIRIEEAVIDGAMFETQATCIFHLPFTRVKICQSGNIALSSVHAEFKKIARNITKAHQLRFKALELAVKKVLNKMDAAEFLVAFMGIQDLIHQFAVKQKLPKGPVIVPVNAQNQSVMGNSF</sequence>
<reference evidence="2 3" key="1">
    <citation type="submission" date="2021-09" db="EMBL/GenBank/DDBJ databases">
        <title>Genomic insights and catalytic innovation underlie evolution of tropane alkaloids biosynthesis.</title>
        <authorList>
            <person name="Wang Y.-J."/>
            <person name="Tian T."/>
            <person name="Huang J.-P."/>
            <person name="Huang S.-X."/>
        </authorList>
    </citation>
    <scope>NUCLEOTIDE SEQUENCE [LARGE SCALE GENOMIC DNA]</scope>
    <source>
        <strain evidence="2">KIB-2018</strain>
        <tissue evidence="2">Leaf</tissue>
    </source>
</reference>
<dbReference type="InterPro" id="IPR053293">
    <property type="entry name" value="OCM_Kinase"/>
</dbReference>
<dbReference type="GO" id="GO:0006351">
    <property type="term" value="P:DNA-templated transcription"/>
    <property type="evidence" value="ECO:0007669"/>
    <property type="project" value="InterPro"/>
</dbReference>
<dbReference type="EMBL" id="JAIWQS010000009">
    <property type="protein sequence ID" value="KAJ8755483.1"/>
    <property type="molecule type" value="Genomic_DNA"/>
</dbReference>
<protein>
    <recommendedName>
        <fullName evidence="1">DOG1 domain-containing protein</fullName>
    </recommendedName>
</protein>
<proteinExistence type="predicted"/>
<dbReference type="Proteomes" id="UP001159364">
    <property type="component" value="Linkage Group LG09"/>
</dbReference>
<evidence type="ECO:0000313" key="3">
    <source>
        <dbReference type="Proteomes" id="UP001159364"/>
    </source>
</evidence>
<keyword evidence="3" id="KW-1185">Reference proteome</keyword>
<dbReference type="PANTHER" id="PTHR47209">
    <property type="entry name" value="OS06G0639500 PROTEIN"/>
    <property type="match status" value="1"/>
</dbReference>
<dbReference type="GO" id="GO:0043565">
    <property type="term" value="F:sequence-specific DNA binding"/>
    <property type="evidence" value="ECO:0007669"/>
    <property type="project" value="InterPro"/>
</dbReference>
<name>A0AAV8STV5_9ROSI</name>
<feature type="domain" description="DOG1" evidence="1">
    <location>
        <begin position="67"/>
        <end position="285"/>
    </location>
</feature>
<comment type="caution">
    <text evidence="2">The sequence shown here is derived from an EMBL/GenBank/DDBJ whole genome shotgun (WGS) entry which is preliminary data.</text>
</comment>
<dbReference type="InterPro" id="IPR025422">
    <property type="entry name" value="TGA_domain"/>
</dbReference>
<dbReference type="Pfam" id="PF14144">
    <property type="entry name" value="DOG1"/>
    <property type="match status" value="1"/>
</dbReference>
<dbReference type="PANTHER" id="PTHR47209:SF4">
    <property type="entry name" value="SEED DORMANCY CONTROL PROTEIN"/>
    <property type="match status" value="1"/>
</dbReference>
<dbReference type="AlphaFoldDB" id="A0AAV8STV5"/>
<organism evidence="2 3">
    <name type="scientific">Erythroxylum novogranatense</name>
    <dbReference type="NCBI Taxonomy" id="1862640"/>
    <lineage>
        <taxon>Eukaryota</taxon>
        <taxon>Viridiplantae</taxon>
        <taxon>Streptophyta</taxon>
        <taxon>Embryophyta</taxon>
        <taxon>Tracheophyta</taxon>
        <taxon>Spermatophyta</taxon>
        <taxon>Magnoliopsida</taxon>
        <taxon>eudicotyledons</taxon>
        <taxon>Gunneridae</taxon>
        <taxon>Pentapetalae</taxon>
        <taxon>rosids</taxon>
        <taxon>fabids</taxon>
        <taxon>Malpighiales</taxon>
        <taxon>Erythroxylaceae</taxon>
        <taxon>Erythroxylum</taxon>
    </lineage>
</organism>
<evidence type="ECO:0000259" key="1">
    <source>
        <dbReference type="PROSITE" id="PS51806"/>
    </source>
</evidence>
<accession>A0AAV8STV5</accession>
<gene>
    <name evidence="2" type="ORF">K2173_019281</name>
</gene>